<organism evidence="1 2">
    <name type="scientific">Puccinia striiformis f. sp. tritici PST-78</name>
    <dbReference type="NCBI Taxonomy" id="1165861"/>
    <lineage>
        <taxon>Eukaryota</taxon>
        <taxon>Fungi</taxon>
        <taxon>Dikarya</taxon>
        <taxon>Basidiomycota</taxon>
        <taxon>Pucciniomycotina</taxon>
        <taxon>Pucciniomycetes</taxon>
        <taxon>Pucciniales</taxon>
        <taxon>Pucciniaceae</taxon>
        <taxon>Puccinia</taxon>
    </lineage>
</organism>
<reference evidence="2" key="1">
    <citation type="submission" date="2014-03" db="EMBL/GenBank/DDBJ databases">
        <title>The Genome Sequence of Puccinia striiformis f. sp. tritici PST-78.</title>
        <authorList>
            <consortium name="The Broad Institute Genome Sequencing Platform"/>
            <person name="Cuomo C."/>
            <person name="Hulbert S."/>
            <person name="Chen X."/>
            <person name="Walker B."/>
            <person name="Young S.K."/>
            <person name="Zeng Q."/>
            <person name="Gargeya S."/>
            <person name="Fitzgerald M."/>
            <person name="Haas B."/>
            <person name="Abouelleil A."/>
            <person name="Alvarado L."/>
            <person name="Arachchi H.M."/>
            <person name="Berlin A.M."/>
            <person name="Chapman S.B."/>
            <person name="Goldberg J."/>
            <person name="Griggs A."/>
            <person name="Gujja S."/>
            <person name="Hansen M."/>
            <person name="Howarth C."/>
            <person name="Imamovic A."/>
            <person name="Larimer J."/>
            <person name="McCowan C."/>
            <person name="Montmayeur A."/>
            <person name="Murphy C."/>
            <person name="Neiman D."/>
            <person name="Pearson M."/>
            <person name="Priest M."/>
            <person name="Roberts A."/>
            <person name="Saif S."/>
            <person name="Shea T."/>
            <person name="Sisk P."/>
            <person name="Sykes S."/>
            <person name="Wortman J."/>
            <person name="Nusbaum C."/>
            <person name="Birren B."/>
        </authorList>
    </citation>
    <scope>NUCLEOTIDE SEQUENCE [LARGE SCALE GENOMIC DNA]</scope>
    <source>
        <strain evidence="2">race PST-78</strain>
    </source>
</reference>
<dbReference type="Proteomes" id="UP000054564">
    <property type="component" value="Unassembled WGS sequence"/>
</dbReference>
<name>A0A0L0VKW1_9BASI</name>
<gene>
    <name evidence="1" type="ORF">PSTG_06758</name>
</gene>
<keyword evidence="2" id="KW-1185">Reference proteome</keyword>
<dbReference type="EMBL" id="AJIL01000041">
    <property type="protein sequence ID" value="KNE99905.1"/>
    <property type="molecule type" value="Genomic_DNA"/>
</dbReference>
<evidence type="ECO:0000313" key="1">
    <source>
        <dbReference type="EMBL" id="KNE99905.1"/>
    </source>
</evidence>
<accession>A0A0L0VKW1</accession>
<comment type="caution">
    <text evidence="1">The sequence shown here is derived from an EMBL/GenBank/DDBJ whole genome shotgun (WGS) entry which is preliminary data.</text>
</comment>
<proteinExistence type="predicted"/>
<dbReference type="AlphaFoldDB" id="A0A0L0VKW1"/>
<sequence>MLRKELNHVLNEPSGALLRPTINKHLPSQQAVLWDIHMLYSAIQKNYKVVLDSPNGFDILGVVIYRLEELASGKSKLEAMPLDFVCLSQRHTDMWHCQQQCLQQRGYGEGFKKQKWDLFKGEGQWVPCFAHVLNLIAKGILRPFGTQKKKQTSMAIRMVHLDRTQAPMIPASK</sequence>
<dbReference type="OrthoDB" id="2505635at2759"/>
<evidence type="ECO:0000313" key="2">
    <source>
        <dbReference type="Proteomes" id="UP000054564"/>
    </source>
</evidence>
<protein>
    <submittedName>
        <fullName evidence="1">Uncharacterized protein</fullName>
    </submittedName>
</protein>